<dbReference type="OrthoDB" id="10649099at2759"/>
<accession>A0A8J2WGM5</accession>
<keyword evidence="2" id="KW-0472">Membrane</keyword>
<evidence type="ECO:0000256" key="3">
    <source>
        <dbReference type="SAM" id="SignalP"/>
    </source>
</evidence>
<dbReference type="SUPFAM" id="SSF81995">
    <property type="entry name" value="beta-sandwich domain of Sec23/24"/>
    <property type="match status" value="1"/>
</dbReference>
<reference evidence="4" key="1">
    <citation type="submission" date="2021-11" db="EMBL/GenBank/DDBJ databases">
        <authorList>
            <consortium name="Genoscope - CEA"/>
            <person name="William W."/>
        </authorList>
    </citation>
    <scope>NUCLEOTIDE SEQUENCE</scope>
</reference>
<keyword evidence="3" id="KW-0732">Signal</keyword>
<gene>
    <name evidence="4" type="ORF">PECAL_2P06830</name>
</gene>
<feature type="compositionally biased region" description="Low complexity" evidence="1">
    <location>
        <begin position="7"/>
        <end position="18"/>
    </location>
</feature>
<feature type="chain" id="PRO_5035253571" evidence="3">
    <location>
        <begin position="21"/>
        <end position="358"/>
    </location>
</feature>
<evidence type="ECO:0000256" key="1">
    <source>
        <dbReference type="SAM" id="MobiDB-lite"/>
    </source>
</evidence>
<keyword evidence="2" id="KW-0812">Transmembrane</keyword>
<comment type="caution">
    <text evidence="4">The sequence shown here is derived from an EMBL/GenBank/DDBJ whole genome shotgun (WGS) entry which is preliminary data.</text>
</comment>
<proteinExistence type="predicted"/>
<feature type="compositionally biased region" description="Low complexity" evidence="1">
    <location>
        <begin position="45"/>
        <end position="65"/>
    </location>
</feature>
<protein>
    <submittedName>
        <fullName evidence="4">Uncharacterized protein</fullName>
    </submittedName>
</protein>
<feature type="transmembrane region" description="Helical" evidence="2">
    <location>
        <begin position="217"/>
        <end position="237"/>
    </location>
</feature>
<feature type="region of interest" description="Disordered" evidence="1">
    <location>
        <begin position="311"/>
        <end position="358"/>
    </location>
</feature>
<feature type="compositionally biased region" description="Pro residues" evidence="1">
    <location>
        <begin position="26"/>
        <end position="44"/>
    </location>
</feature>
<dbReference type="EMBL" id="CAKKNE010000002">
    <property type="protein sequence ID" value="CAH0367650.1"/>
    <property type="molecule type" value="Genomic_DNA"/>
</dbReference>
<feature type="signal peptide" evidence="3">
    <location>
        <begin position="1"/>
        <end position="20"/>
    </location>
</feature>
<evidence type="ECO:0000313" key="4">
    <source>
        <dbReference type="EMBL" id="CAH0367650.1"/>
    </source>
</evidence>
<dbReference type="Proteomes" id="UP000789595">
    <property type="component" value="Unassembled WGS sequence"/>
</dbReference>
<feature type="compositionally biased region" description="Low complexity" evidence="1">
    <location>
        <begin position="311"/>
        <end position="321"/>
    </location>
</feature>
<organism evidence="4 5">
    <name type="scientific">Pelagomonas calceolata</name>
    <dbReference type="NCBI Taxonomy" id="35677"/>
    <lineage>
        <taxon>Eukaryota</taxon>
        <taxon>Sar</taxon>
        <taxon>Stramenopiles</taxon>
        <taxon>Ochrophyta</taxon>
        <taxon>Pelagophyceae</taxon>
        <taxon>Pelagomonadales</taxon>
        <taxon>Pelagomonadaceae</taxon>
        <taxon>Pelagomonas</taxon>
    </lineage>
</organism>
<feature type="compositionally biased region" description="Gly residues" evidence="1">
    <location>
        <begin position="349"/>
        <end position="358"/>
    </location>
</feature>
<name>A0A8J2WGM5_9STRA</name>
<keyword evidence="5" id="KW-1185">Reference proteome</keyword>
<keyword evidence="2" id="KW-1133">Transmembrane helix</keyword>
<evidence type="ECO:0000313" key="5">
    <source>
        <dbReference type="Proteomes" id="UP000789595"/>
    </source>
</evidence>
<feature type="transmembrane region" description="Helical" evidence="2">
    <location>
        <begin position="192"/>
        <end position="211"/>
    </location>
</feature>
<feature type="region of interest" description="Disordered" evidence="1">
    <location>
        <begin position="1"/>
        <end position="82"/>
    </location>
</feature>
<evidence type="ECO:0000256" key="2">
    <source>
        <dbReference type="SAM" id="Phobius"/>
    </source>
</evidence>
<dbReference type="AlphaFoldDB" id="A0A8J2WGM5"/>
<sequence>MKRRRTLNVAALLATATASSEWGEWGPPPPPPPPPQQQQPPPQYDPQQQGGYYGEQQPQYDQQQPQRPPGPPPPKPPAGPILARVSSVVSGAGVGCGIGKCITGNASPRFAAAGAVSCFLSCCIGGRFGDAALALGQTTVGAVKKSRALRDGRYPVFRQFKAGLGLVQREPWPPGAPNPWRYKRQSAIDPRFSMYEALGAALLTGGVGINFVPLPPLVPRSLCALGASLFFMSLVVVRDARGDAARCLAARVVASIRVMLAAASEQQLVSKTAQAWGLGAMRLGAVDKKLGVSRTMGRLFSRAASTAQAAAAEAAAAQAGGPDRRPPPPPQQQHPAWAPDSQSDWGHPGAAGPGAGQW</sequence>
<feature type="compositionally biased region" description="Pro residues" evidence="1">
    <location>
        <begin position="66"/>
        <end position="79"/>
    </location>
</feature>